<reference evidence="2" key="2">
    <citation type="submission" date="2014-06" db="EMBL/GenBank/DDBJ databases">
        <authorList>
            <person name="Genoscope - CEA"/>
        </authorList>
    </citation>
    <scope>NUCLEOTIDE SEQUENCE</scope>
</reference>
<reference evidence="2 3" key="1">
    <citation type="journal article" date="2014" name="Science">
        <title>Plant genetics. Early allopolyploid evolution in the post-Neolithic Brassica napus oilseed genome.</title>
        <authorList>
            <person name="Chalhoub B."/>
            <person name="Denoeud F."/>
            <person name="Liu S."/>
            <person name="Parkin I.A."/>
            <person name="Tang H."/>
            <person name="Wang X."/>
            <person name="Chiquet J."/>
            <person name="Belcram H."/>
            <person name="Tong C."/>
            <person name="Samans B."/>
            <person name="Correa M."/>
            <person name="Da Silva C."/>
            <person name="Just J."/>
            <person name="Falentin C."/>
            <person name="Koh C.S."/>
            <person name="Le Clainche I."/>
            <person name="Bernard M."/>
            <person name="Bento P."/>
            <person name="Noel B."/>
            <person name="Labadie K."/>
            <person name="Alberti A."/>
            <person name="Charles M."/>
            <person name="Arnaud D."/>
            <person name="Guo H."/>
            <person name="Daviaud C."/>
            <person name="Alamery S."/>
            <person name="Jabbari K."/>
            <person name="Zhao M."/>
            <person name="Edger P.P."/>
            <person name="Chelaifa H."/>
            <person name="Tack D."/>
            <person name="Lassalle G."/>
            <person name="Mestiri I."/>
            <person name="Schnel N."/>
            <person name="Le Paslier M.C."/>
            <person name="Fan G."/>
            <person name="Renault V."/>
            <person name="Bayer P.E."/>
            <person name="Golicz A.A."/>
            <person name="Manoli S."/>
            <person name="Lee T.H."/>
            <person name="Thi V.H."/>
            <person name="Chalabi S."/>
            <person name="Hu Q."/>
            <person name="Fan C."/>
            <person name="Tollenaere R."/>
            <person name="Lu Y."/>
            <person name="Battail C."/>
            <person name="Shen J."/>
            <person name="Sidebottom C.H."/>
            <person name="Wang X."/>
            <person name="Canaguier A."/>
            <person name="Chauveau A."/>
            <person name="Berard A."/>
            <person name="Deniot G."/>
            <person name="Guan M."/>
            <person name="Liu Z."/>
            <person name="Sun F."/>
            <person name="Lim Y.P."/>
            <person name="Lyons E."/>
            <person name="Town C.D."/>
            <person name="Bancroft I."/>
            <person name="Wang X."/>
            <person name="Meng J."/>
            <person name="Ma J."/>
            <person name="Pires J.C."/>
            <person name="King G.J."/>
            <person name="Brunel D."/>
            <person name="Delourme R."/>
            <person name="Renard M."/>
            <person name="Aury J.M."/>
            <person name="Adams K.L."/>
            <person name="Batley J."/>
            <person name="Snowdon R.J."/>
            <person name="Tost J."/>
            <person name="Edwards D."/>
            <person name="Zhou Y."/>
            <person name="Hua W."/>
            <person name="Sharpe A.G."/>
            <person name="Paterson A.H."/>
            <person name="Guan C."/>
            <person name="Wincker P."/>
        </authorList>
    </citation>
    <scope>NUCLEOTIDE SEQUENCE [LARGE SCALE GENOMIC DNA]</scope>
    <source>
        <strain evidence="3">cv. Darmor-bzh</strain>
    </source>
</reference>
<dbReference type="Proteomes" id="UP001295469">
    <property type="component" value="Chromosome C04"/>
</dbReference>
<sequence>MVEKYDSWAVKEGKGFWSGSGRGRFKEGVWTVSGGLGGVEGMIEVSGEVKGLGTWARAGEGGIFFRGV</sequence>
<organism evidence="2 3">
    <name type="scientific">Brassica napus</name>
    <name type="common">Rape</name>
    <dbReference type="NCBI Taxonomy" id="3708"/>
    <lineage>
        <taxon>Eukaryota</taxon>
        <taxon>Viridiplantae</taxon>
        <taxon>Streptophyta</taxon>
        <taxon>Embryophyta</taxon>
        <taxon>Tracheophyta</taxon>
        <taxon>Spermatophyta</taxon>
        <taxon>Magnoliopsida</taxon>
        <taxon>eudicotyledons</taxon>
        <taxon>Gunneridae</taxon>
        <taxon>Pentapetalae</taxon>
        <taxon>rosids</taxon>
        <taxon>malvids</taxon>
        <taxon>Brassicales</taxon>
        <taxon>Brassicaceae</taxon>
        <taxon>Brassiceae</taxon>
        <taxon>Brassica</taxon>
    </lineage>
</organism>
<dbReference type="Proteomes" id="UP000028999">
    <property type="component" value="Unassembled WGS sequence"/>
</dbReference>
<keyword evidence="3" id="KW-1185">Reference proteome</keyword>
<dbReference type="Gramene" id="CDY55711">
    <property type="protein sequence ID" value="CDY55711"/>
    <property type="gene ID" value="GSBRNA2T00017214001"/>
</dbReference>
<dbReference type="PaxDb" id="3708-A0A078J196"/>
<protein>
    <submittedName>
        <fullName evidence="1">(rape) hypothetical protein</fullName>
    </submittedName>
    <submittedName>
        <fullName evidence="2">BnaC04g37600D protein</fullName>
    </submittedName>
</protein>
<name>A0A078J196_BRANA</name>
<dbReference type="EMBL" id="HG994368">
    <property type="protein sequence ID" value="CAF1862098.1"/>
    <property type="molecule type" value="Genomic_DNA"/>
</dbReference>
<reference evidence="1" key="3">
    <citation type="submission" date="2021-01" db="EMBL/GenBank/DDBJ databases">
        <authorList>
            <consortium name="Genoscope - CEA"/>
            <person name="William W."/>
        </authorList>
    </citation>
    <scope>NUCLEOTIDE SEQUENCE</scope>
</reference>
<evidence type="ECO:0000313" key="1">
    <source>
        <dbReference type="EMBL" id="CAF1862098.1"/>
    </source>
</evidence>
<accession>A0A078J196</accession>
<dbReference type="AlphaFoldDB" id="A0A078J196"/>
<evidence type="ECO:0000313" key="3">
    <source>
        <dbReference type="Proteomes" id="UP000028999"/>
    </source>
</evidence>
<dbReference type="EMBL" id="LK033422">
    <property type="protein sequence ID" value="CDY55711.1"/>
    <property type="molecule type" value="Genomic_DNA"/>
</dbReference>
<gene>
    <name evidence="2" type="primary">BnaC04g37600D</name>
    <name evidence="1" type="ORF">DARMORV10_C04P55120.1</name>
    <name evidence="2" type="ORF">GSBRNA2T00017214001</name>
</gene>
<proteinExistence type="predicted"/>
<evidence type="ECO:0000313" key="2">
    <source>
        <dbReference type="EMBL" id="CDY55711.1"/>
    </source>
</evidence>